<evidence type="ECO:0000313" key="3">
    <source>
        <dbReference type="Proteomes" id="UP000887116"/>
    </source>
</evidence>
<proteinExistence type="predicted"/>
<feature type="region of interest" description="Disordered" evidence="1">
    <location>
        <begin position="29"/>
        <end position="49"/>
    </location>
</feature>
<accession>A0A8X6H1I2</accession>
<gene>
    <name evidence="2" type="ORF">TNCT_417401</name>
</gene>
<sequence length="95" mass="10833">MRCHEWRKKSTQWVYGGVGVDHRSQEVFPHPRPLASPTNATGGIPSHRQDEKRFTDVFVTLYPSNGRVIVSVAFPDESKEAFRHLDEQGQVRSIS</sequence>
<protein>
    <submittedName>
        <fullName evidence="2">Uncharacterized protein</fullName>
    </submittedName>
</protein>
<evidence type="ECO:0000313" key="2">
    <source>
        <dbReference type="EMBL" id="GFR13370.1"/>
    </source>
</evidence>
<dbReference type="AlphaFoldDB" id="A0A8X6H1I2"/>
<evidence type="ECO:0000256" key="1">
    <source>
        <dbReference type="SAM" id="MobiDB-lite"/>
    </source>
</evidence>
<dbReference type="Proteomes" id="UP000887116">
    <property type="component" value="Unassembled WGS sequence"/>
</dbReference>
<comment type="caution">
    <text evidence="2">The sequence shown here is derived from an EMBL/GenBank/DDBJ whole genome shotgun (WGS) entry which is preliminary data.</text>
</comment>
<name>A0A8X6H1I2_TRICU</name>
<organism evidence="2 3">
    <name type="scientific">Trichonephila clavata</name>
    <name type="common">Joro spider</name>
    <name type="synonym">Nephila clavata</name>
    <dbReference type="NCBI Taxonomy" id="2740835"/>
    <lineage>
        <taxon>Eukaryota</taxon>
        <taxon>Metazoa</taxon>
        <taxon>Ecdysozoa</taxon>
        <taxon>Arthropoda</taxon>
        <taxon>Chelicerata</taxon>
        <taxon>Arachnida</taxon>
        <taxon>Araneae</taxon>
        <taxon>Araneomorphae</taxon>
        <taxon>Entelegynae</taxon>
        <taxon>Araneoidea</taxon>
        <taxon>Nephilidae</taxon>
        <taxon>Trichonephila</taxon>
    </lineage>
</organism>
<keyword evidence="3" id="KW-1185">Reference proteome</keyword>
<reference evidence="2" key="1">
    <citation type="submission" date="2020-07" db="EMBL/GenBank/DDBJ databases">
        <title>Multicomponent nature underlies the extraordinary mechanical properties of spider dragline silk.</title>
        <authorList>
            <person name="Kono N."/>
            <person name="Nakamura H."/>
            <person name="Mori M."/>
            <person name="Yoshida Y."/>
            <person name="Ohtoshi R."/>
            <person name="Malay A.D."/>
            <person name="Moran D.A.P."/>
            <person name="Tomita M."/>
            <person name="Numata K."/>
            <person name="Arakawa K."/>
        </authorList>
    </citation>
    <scope>NUCLEOTIDE SEQUENCE</scope>
</reference>
<dbReference type="EMBL" id="BMAO01036839">
    <property type="protein sequence ID" value="GFR13370.1"/>
    <property type="molecule type" value="Genomic_DNA"/>
</dbReference>